<comment type="caution">
    <text evidence="11">The sequence shown here is derived from an EMBL/GenBank/DDBJ whole genome shotgun (WGS) entry which is preliminary data.</text>
</comment>
<dbReference type="PROSITE" id="PS51837">
    <property type="entry name" value="LITAF"/>
    <property type="match status" value="1"/>
</dbReference>
<accession>A0A8S1DNN3</accession>
<dbReference type="GO" id="GO:0008270">
    <property type="term" value="F:zinc ion binding"/>
    <property type="evidence" value="ECO:0007669"/>
    <property type="project" value="TreeGrafter"/>
</dbReference>
<evidence type="ECO:0000313" key="12">
    <source>
        <dbReference type="Proteomes" id="UP000494165"/>
    </source>
</evidence>
<evidence type="ECO:0000256" key="6">
    <source>
        <dbReference type="ARBA" id="ARBA00022833"/>
    </source>
</evidence>
<protein>
    <recommendedName>
        <fullName evidence="10">LITAF domain-containing protein</fullName>
    </recommendedName>
</protein>
<dbReference type="InterPro" id="IPR006629">
    <property type="entry name" value="LITAF"/>
</dbReference>
<evidence type="ECO:0000256" key="5">
    <source>
        <dbReference type="ARBA" id="ARBA00022723"/>
    </source>
</evidence>
<evidence type="ECO:0000256" key="4">
    <source>
        <dbReference type="ARBA" id="ARBA00005975"/>
    </source>
</evidence>
<evidence type="ECO:0000256" key="2">
    <source>
        <dbReference type="ARBA" id="ARBA00004481"/>
    </source>
</evidence>
<evidence type="ECO:0000256" key="1">
    <source>
        <dbReference type="ARBA" id="ARBA00004414"/>
    </source>
</evidence>
<comment type="subcellular location">
    <subcellularLocation>
        <location evidence="2">Endosome membrane</location>
        <topology evidence="2">Peripheral membrane protein</topology>
    </subcellularLocation>
    <subcellularLocation>
        <location evidence="1">Late endosome membrane</location>
    </subcellularLocation>
    <subcellularLocation>
        <location evidence="3">Lysosome membrane</location>
        <topology evidence="3">Peripheral membrane protein</topology>
        <orientation evidence="3">Cytoplasmic side</orientation>
    </subcellularLocation>
</comment>
<name>A0A8S1DNN3_9INSE</name>
<dbReference type="PANTHER" id="PTHR23292:SF6">
    <property type="entry name" value="FI16602P1-RELATED"/>
    <property type="match status" value="1"/>
</dbReference>
<evidence type="ECO:0000259" key="10">
    <source>
        <dbReference type="PROSITE" id="PS51837"/>
    </source>
</evidence>
<dbReference type="EMBL" id="CADEPI010000279">
    <property type="protein sequence ID" value="CAB3382675.1"/>
    <property type="molecule type" value="Genomic_DNA"/>
</dbReference>
<dbReference type="Pfam" id="PF10601">
    <property type="entry name" value="zf-LITAF-like"/>
    <property type="match status" value="1"/>
</dbReference>
<dbReference type="InterPro" id="IPR037519">
    <property type="entry name" value="LITAF_fam"/>
</dbReference>
<feature type="domain" description="LITAF" evidence="10">
    <location>
        <begin position="28"/>
        <end position="114"/>
    </location>
</feature>
<feature type="region of interest" description="Disordered" evidence="8">
    <location>
        <begin position="1"/>
        <end position="33"/>
    </location>
</feature>
<keyword evidence="9" id="KW-0812">Transmembrane</keyword>
<dbReference type="GO" id="GO:0031902">
    <property type="term" value="C:late endosome membrane"/>
    <property type="evidence" value="ECO:0007669"/>
    <property type="project" value="UniProtKB-SubCell"/>
</dbReference>
<keyword evidence="7 9" id="KW-0472">Membrane</keyword>
<keyword evidence="12" id="KW-1185">Reference proteome</keyword>
<comment type="similarity">
    <text evidence="4">Belongs to the CDIP1/LITAF family.</text>
</comment>
<organism evidence="11 12">
    <name type="scientific">Cloeon dipterum</name>
    <dbReference type="NCBI Taxonomy" id="197152"/>
    <lineage>
        <taxon>Eukaryota</taxon>
        <taxon>Metazoa</taxon>
        <taxon>Ecdysozoa</taxon>
        <taxon>Arthropoda</taxon>
        <taxon>Hexapoda</taxon>
        <taxon>Insecta</taxon>
        <taxon>Pterygota</taxon>
        <taxon>Palaeoptera</taxon>
        <taxon>Ephemeroptera</taxon>
        <taxon>Pisciforma</taxon>
        <taxon>Baetidae</taxon>
        <taxon>Cloeon</taxon>
    </lineage>
</organism>
<gene>
    <name evidence="11" type="ORF">CLODIP_2_CD11052</name>
</gene>
<keyword evidence="6" id="KW-0862">Zinc</keyword>
<keyword evidence="9" id="KW-1133">Transmembrane helix</keyword>
<feature type="transmembrane region" description="Helical" evidence="9">
    <location>
        <begin position="68"/>
        <end position="90"/>
    </location>
</feature>
<dbReference type="AlphaFoldDB" id="A0A8S1DNN3"/>
<evidence type="ECO:0000256" key="8">
    <source>
        <dbReference type="SAM" id="MobiDB-lite"/>
    </source>
</evidence>
<dbReference type="Proteomes" id="UP000494165">
    <property type="component" value="Unassembled WGS sequence"/>
</dbReference>
<sequence length="114" mass="12992">MSKVARRQVTIDAAREERDGNESTPTAKKDEAPAKNCFARRRKSRNHVLCSVCNASIDLKSKRKRPKIIAYLACFLVAILGCWCGCCLIPCCFNECYNNYYECPSCKTRLKIDF</sequence>
<evidence type="ECO:0000256" key="3">
    <source>
        <dbReference type="ARBA" id="ARBA00004630"/>
    </source>
</evidence>
<feature type="compositionally biased region" description="Basic and acidic residues" evidence="8">
    <location>
        <begin position="13"/>
        <end position="33"/>
    </location>
</feature>
<keyword evidence="5" id="KW-0479">Metal-binding</keyword>
<proteinExistence type="inferred from homology"/>
<reference evidence="11 12" key="1">
    <citation type="submission" date="2020-04" db="EMBL/GenBank/DDBJ databases">
        <authorList>
            <person name="Alioto T."/>
            <person name="Alioto T."/>
            <person name="Gomez Garrido J."/>
        </authorList>
    </citation>
    <scope>NUCLEOTIDE SEQUENCE [LARGE SCALE GENOMIC DNA]</scope>
</reference>
<evidence type="ECO:0000313" key="11">
    <source>
        <dbReference type="EMBL" id="CAB3382675.1"/>
    </source>
</evidence>
<evidence type="ECO:0000256" key="7">
    <source>
        <dbReference type="ARBA" id="ARBA00023136"/>
    </source>
</evidence>
<dbReference type="PANTHER" id="PTHR23292">
    <property type="entry name" value="LIPOPOLYSACCHARIDE-INDUCED TUMOR NECROSIS FACTOR-ALPHA FACTOR"/>
    <property type="match status" value="1"/>
</dbReference>
<dbReference type="GO" id="GO:0005765">
    <property type="term" value="C:lysosomal membrane"/>
    <property type="evidence" value="ECO:0007669"/>
    <property type="project" value="UniProtKB-SubCell"/>
</dbReference>
<evidence type="ECO:0000256" key="9">
    <source>
        <dbReference type="SAM" id="Phobius"/>
    </source>
</evidence>